<dbReference type="GO" id="GO:0006081">
    <property type="term" value="P:aldehyde metabolic process"/>
    <property type="evidence" value="ECO:0007669"/>
    <property type="project" value="InterPro"/>
</dbReference>
<evidence type="ECO:0000313" key="10">
    <source>
        <dbReference type="EMBL" id="CAC5392382.1"/>
    </source>
</evidence>
<proteinExistence type="inferred from homology"/>
<feature type="active site" evidence="5">
    <location>
        <position position="243"/>
    </location>
</feature>
<keyword evidence="3" id="KW-0520">NAD</keyword>
<dbReference type="InterPro" id="IPR015590">
    <property type="entry name" value="Aldehyde_DH_dom"/>
</dbReference>
<name>A0A6J8C9V2_MYTCO</name>
<keyword evidence="8" id="KW-1133">Transmembrane helix</keyword>
<dbReference type="Pfam" id="PF00171">
    <property type="entry name" value="Aldedh"/>
    <property type="match status" value="1"/>
</dbReference>
<feature type="domain" description="Aldehyde dehydrogenase" evidence="9">
    <location>
        <begin position="6"/>
        <end position="424"/>
    </location>
</feature>
<evidence type="ECO:0000256" key="7">
    <source>
        <dbReference type="RuleBase" id="RU003345"/>
    </source>
</evidence>
<evidence type="ECO:0000256" key="2">
    <source>
        <dbReference type="ARBA" id="ARBA00023002"/>
    </source>
</evidence>
<feature type="active site" evidence="5 6">
    <location>
        <position position="209"/>
    </location>
</feature>
<dbReference type="InterPro" id="IPR016162">
    <property type="entry name" value="Ald_DH_N"/>
</dbReference>
<evidence type="ECO:0000256" key="3">
    <source>
        <dbReference type="ARBA" id="ARBA00023027"/>
    </source>
</evidence>
<dbReference type="PANTHER" id="PTHR43570">
    <property type="entry name" value="ALDEHYDE DEHYDROGENASE"/>
    <property type="match status" value="1"/>
</dbReference>
<dbReference type="Gene3D" id="3.40.309.10">
    <property type="entry name" value="Aldehyde Dehydrogenase, Chain A, domain 2"/>
    <property type="match status" value="1"/>
</dbReference>
<keyword evidence="8" id="KW-0812">Transmembrane</keyword>
<dbReference type="GO" id="GO:0004029">
    <property type="term" value="F:aldehyde dehydrogenase (NAD+) activity"/>
    <property type="evidence" value="ECO:0007669"/>
    <property type="project" value="TreeGrafter"/>
</dbReference>
<protein>
    <recommendedName>
        <fullName evidence="4">Aldehyde dehydrogenase</fullName>
    </recommendedName>
</protein>
<dbReference type="EMBL" id="CACVKT020004972">
    <property type="protein sequence ID" value="CAC5392382.1"/>
    <property type="molecule type" value="Genomic_DNA"/>
</dbReference>
<organism evidence="10 11">
    <name type="scientific">Mytilus coruscus</name>
    <name type="common">Sea mussel</name>
    <dbReference type="NCBI Taxonomy" id="42192"/>
    <lineage>
        <taxon>Eukaryota</taxon>
        <taxon>Metazoa</taxon>
        <taxon>Spiralia</taxon>
        <taxon>Lophotrochozoa</taxon>
        <taxon>Mollusca</taxon>
        <taxon>Bivalvia</taxon>
        <taxon>Autobranchia</taxon>
        <taxon>Pteriomorphia</taxon>
        <taxon>Mytilida</taxon>
        <taxon>Mytiloidea</taxon>
        <taxon>Mytilidae</taxon>
        <taxon>Mytilinae</taxon>
        <taxon>Mytilus</taxon>
    </lineage>
</organism>
<gene>
    <name evidence="10" type="ORF">MCOR_27319</name>
</gene>
<feature type="transmembrane region" description="Helical" evidence="8">
    <location>
        <begin position="466"/>
        <end position="486"/>
    </location>
</feature>
<dbReference type="InterPro" id="IPR012394">
    <property type="entry name" value="Aldehyde_DH_NAD(P)"/>
</dbReference>
<dbReference type="PIRSF" id="PIRSF036492">
    <property type="entry name" value="ALDH"/>
    <property type="match status" value="1"/>
</dbReference>
<dbReference type="InterPro" id="IPR016161">
    <property type="entry name" value="Ald_DH/histidinol_DH"/>
</dbReference>
<evidence type="ECO:0000256" key="4">
    <source>
        <dbReference type="PIRNR" id="PIRNR036492"/>
    </source>
</evidence>
<sequence>MAYYTELVEQLRAAYRTGKTKSYEWRRQQLEGVLKLLDENKEEIVISLKNDLHKPLLEAFFEIDQCRNDLIDTMNNLKEWMKPQKVQKPLINIMDKAFIQKQPYGVVLVIGTWNFPVMLTLMPMFGAFAAGNCVLLKTSRISSSTSHVLEKLVPKYLDKDCVKIVNGGSGEIAVLLKERYDYIFYTGNTSVGKIVMNAASQYLTPVTLELGGKNPVYVDTNCDYKAVANRLLWGKTINAGQTCISPDYVMCTKDIQGELIQAMKITINAFYQGDPYSSGSYGRLGNDRNFQRVKKIIDSSKDNIAIGGITNEKEYYVSPTVLQDVKFTDPAMQEEMFGPVLPIIPVNNAEEAIEYIVNGEKPLVMYIFSNNKTVKEKFSNSTSSGGLVINDTMLHAGVMTLPFGGVGNSGLGAYHGKLTFDTFSHNRACLERQLILEGLQSIRYPPYTQKKINIIQRVTKKELHQLSFMSPWSFLVIGMIAAAFLLKV</sequence>
<dbReference type="FunFam" id="3.40.605.10:FF:000004">
    <property type="entry name" value="Aldehyde dehydrogenase"/>
    <property type="match status" value="1"/>
</dbReference>
<keyword evidence="11" id="KW-1185">Reference proteome</keyword>
<dbReference type="FunFam" id="3.40.309.10:FF:000003">
    <property type="entry name" value="Aldehyde dehydrogenase"/>
    <property type="match status" value="1"/>
</dbReference>
<comment type="similarity">
    <text evidence="1 4 7">Belongs to the aldehyde dehydrogenase family.</text>
</comment>
<dbReference type="InterPro" id="IPR016163">
    <property type="entry name" value="Ald_DH_C"/>
</dbReference>
<keyword evidence="2 4" id="KW-0560">Oxidoreductase</keyword>
<dbReference type="InterPro" id="IPR029510">
    <property type="entry name" value="Ald_DH_CS_GLU"/>
</dbReference>
<dbReference type="PROSITE" id="PS00687">
    <property type="entry name" value="ALDEHYDE_DEHYDR_GLU"/>
    <property type="match status" value="1"/>
</dbReference>
<accession>A0A6J8C9V2</accession>
<keyword evidence="8" id="KW-0472">Membrane</keyword>
<evidence type="ECO:0000256" key="5">
    <source>
        <dbReference type="PIRSR" id="PIRSR036492-1"/>
    </source>
</evidence>
<evidence type="ECO:0000256" key="8">
    <source>
        <dbReference type="SAM" id="Phobius"/>
    </source>
</evidence>
<dbReference type="SUPFAM" id="SSF53720">
    <property type="entry name" value="ALDH-like"/>
    <property type="match status" value="1"/>
</dbReference>
<dbReference type="PANTHER" id="PTHR43570:SF16">
    <property type="entry name" value="ALDEHYDE DEHYDROGENASE TYPE III, ISOFORM Q"/>
    <property type="match status" value="1"/>
</dbReference>
<dbReference type="Gene3D" id="3.40.605.10">
    <property type="entry name" value="Aldehyde Dehydrogenase, Chain A, domain 1"/>
    <property type="match status" value="1"/>
</dbReference>
<evidence type="ECO:0000313" key="11">
    <source>
        <dbReference type="Proteomes" id="UP000507470"/>
    </source>
</evidence>
<dbReference type="AlphaFoldDB" id="A0A6J8C9V2"/>
<dbReference type="OrthoDB" id="440325at2759"/>
<evidence type="ECO:0000256" key="6">
    <source>
        <dbReference type="PROSITE-ProRule" id="PRU10007"/>
    </source>
</evidence>
<feature type="transmembrane region" description="Helical" evidence="8">
    <location>
        <begin position="104"/>
        <end position="130"/>
    </location>
</feature>
<reference evidence="10 11" key="1">
    <citation type="submission" date="2020-06" db="EMBL/GenBank/DDBJ databases">
        <authorList>
            <person name="Li R."/>
            <person name="Bekaert M."/>
        </authorList>
    </citation>
    <scope>NUCLEOTIDE SEQUENCE [LARGE SCALE GENOMIC DNA]</scope>
    <source>
        <strain evidence="11">wild</strain>
    </source>
</reference>
<evidence type="ECO:0000256" key="1">
    <source>
        <dbReference type="ARBA" id="ARBA00009986"/>
    </source>
</evidence>
<evidence type="ECO:0000259" key="9">
    <source>
        <dbReference type="Pfam" id="PF00171"/>
    </source>
</evidence>
<dbReference type="GO" id="GO:0005737">
    <property type="term" value="C:cytoplasm"/>
    <property type="evidence" value="ECO:0007669"/>
    <property type="project" value="TreeGrafter"/>
</dbReference>
<dbReference type="Proteomes" id="UP000507470">
    <property type="component" value="Unassembled WGS sequence"/>
</dbReference>